<sequence length="199" mass="22531">MPKIQPGGQIGPNNAGKMILRGCFMNVSQAWMEEKSGPIGAILLDYLNNRCNEATPIKLNYGEAIPPHREKGPFLIDIEFTENVVAKLKNLELKGNELAQASPDEIYDQVTDQVMRINQEILKYKFQCDREGISPMFVGIPDVIIENVKSRDPVTHAESLNWENIYESEEKEENLDLFEGMTLRESSYEPPDLSSLSKK</sequence>
<keyword evidence="2" id="KW-1185">Reference proteome</keyword>
<dbReference type="EMBL" id="UGPB01000001">
    <property type="protein sequence ID" value="STY29537.1"/>
    <property type="molecule type" value="Genomic_DNA"/>
</dbReference>
<evidence type="ECO:0000313" key="2">
    <source>
        <dbReference type="Proteomes" id="UP000255297"/>
    </source>
</evidence>
<protein>
    <submittedName>
        <fullName evidence="1">Uncharacterized protein</fullName>
    </submittedName>
</protein>
<gene>
    <name evidence="1" type="ORF">NCTC11532_01724</name>
</gene>
<accession>A0A378LS69</accession>
<reference evidence="1 2" key="1">
    <citation type="submission" date="2018-06" db="EMBL/GenBank/DDBJ databases">
        <authorList>
            <consortium name="Pathogen Informatics"/>
            <person name="Doyle S."/>
        </authorList>
    </citation>
    <scope>NUCLEOTIDE SEQUENCE [LARGE SCALE GENOMIC DNA]</scope>
    <source>
        <strain evidence="1 2">NCTC11532</strain>
    </source>
</reference>
<proteinExistence type="predicted"/>
<name>A0A378LS69_9GAMM</name>
<dbReference type="STRING" id="1122170.GCA_000701265_00762"/>
<dbReference type="OrthoDB" id="5649966at2"/>
<dbReference type="RefSeq" id="WP_031565370.1">
    <property type="nucleotide sequence ID" value="NZ_CAAAIS010000003.1"/>
</dbReference>
<organism evidence="1 2">
    <name type="scientific">Legionella wadsworthii</name>
    <dbReference type="NCBI Taxonomy" id="28088"/>
    <lineage>
        <taxon>Bacteria</taxon>
        <taxon>Pseudomonadati</taxon>
        <taxon>Pseudomonadota</taxon>
        <taxon>Gammaproteobacteria</taxon>
        <taxon>Legionellales</taxon>
        <taxon>Legionellaceae</taxon>
        <taxon>Legionella</taxon>
    </lineage>
</organism>
<dbReference type="Proteomes" id="UP000255297">
    <property type="component" value="Unassembled WGS sequence"/>
</dbReference>
<evidence type="ECO:0000313" key="1">
    <source>
        <dbReference type="EMBL" id="STY29537.1"/>
    </source>
</evidence>
<dbReference type="AlphaFoldDB" id="A0A378LS69"/>